<dbReference type="Pfam" id="PF17989">
    <property type="entry name" value="ALP_N"/>
    <property type="match status" value="1"/>
</dbReference>
<dbReference type="RefSeq" id="WP_073591240.1">
    <property type="nucleotide sequence ID" value="NZ_FRFD01000018.1"/>
</dbReference>
<dbReference type="SUPFAM" id="SSF53067">
    <property type="entry name" value="Actin-like ATPase domain"/>
    <property type="match status" value="2"/>
</dbReference>
<dbReference type="InterPro" id="IPR040607">
    <property type="entry name" value="ALP_N"/>
</dbReference>
<sequence>MLIAIDHGNKQMKSIHKTFTSGLIESKVYPLLGDDILKRGGFYYAISNQRIPYMRDKTLDNRFFTLTLFAIAHEILAAGAYSANNIIDVQLAVGLPPAHYGAQYERFEKYLMGGNDIIEFEFRNKPYSIYISEVLSFPQAYAAAMPIYSRIRDVAKATIIDIGGFTVDYLQVKKGKADLSVCDSLEDGVITLYNKIKSKVNATYDILLEESDIDVIISGETTTYEDKILHMVENEINFFTMDLLSRLRERMIDLKNGIVIFVGGGSILLRKYLEGSGKVGQGIFVDDISANVRGYELLYRAHKAGR</sequence>
<organism evidence="3 4">
    <name type="scientific">Anaerocolumna xylanovorans DSM 12503</name>
    <dbReference type="NCBI Taxonomy" id="1121345"/>
    <lineage>
        <taxon>Bacteria</taxon>
        <taxon>Bacillati</taxon>
        <taxon>Bacillota</taxon>
        <taxon>Clostridia</taxon>
        <taxon>Lachnospirales</taxon>
        <taxon>Lachnospiraceae</taxon>
        <taxon>Anaerocolumna</taxon>
    </lineage>
</organism>
<dbReference type="AlphaFoldDB" id="A0A1M7YNQ7"/>
<dbReference type="Proteomes" id="UP000184612">
    <property type="component" value="Unassembled WGS sequence"/>
</dbReference>
<gene>
    <name evidence="3" type="ORF">SAMN02745217_04643</name>
</gene>
<evidence type="ECO:0000313" key="4">
    <source>
        <dbReference type="Proteomes" id="UP000184612"/>
    </source>
</evidence>
<evidence type="ECO:0000259" key="2">
    <source>
        <dbReference type="Pfam" id="PF21522"/>
    </source>
</evidence>
<dbReference type="InterPro" id="IPR043129">
    <property type="entry name" value="ATPase_NBD"/>
</dbReference>
<evidence type="ECO:0000313" key="3">
    <source>
        <dbReference type="EMBL" id="SHO54188.1"/>
    </source>
</evidence>
<accession>A0A1M7YNQ7</accession>
<protein>
    <submittedName>
        <fullName evidence="3">Plasmid segregation actin-type ATPase ParM</fullName>
    </submittedName>
</protein>
<proteinExistence type="predicted"/>
<feature type="domain" description="Actin-like protein N-terminal" evidence="1">
    <location>
        <begin position="73"/>
        <end position="141"/>
    </location>
</feature>
<dbReference type="Gene3D" id="3.30.420.40">
    <property type="match status" value="1"/>
</dbReference>
<evidence type="ECO:0000259" key="1">
    <source>
        <dbReference type="Pfam" id="PF17989"/>
    </source>
</evidence>
<dbReference type="OrthoDB" id="1883643at2"/>
<dbReference type="InterPro" id="IPR049067">
    <property type="entry name" value="MreB-like_C"/>
</dbReference>
<feature type="domain" description="Actin homologue MreB-like C-terminal" evidence="2">
    <location>
        <begin position="159"/>
        <end position="274"/>
    </location>
</feature>
<dbReference type="EMBL" id="FRFD01000018">
    <property type="protein sequence ID" value="SHO54188.1"/>
    <property type="molecule type" value="Genomic_DNA"/>
</dbReference>
<name>A0A1M7YNQ7_9FIRM</name>
<reference evidence="3 4" key="1">
    <citation type="submission" date="2016-12" db="EMBL/GenBank/DDBJ databases">
        <authorList>
            <person name="Song W.-J."/>
            <person name="Kurnit D.M."/>
        </authorList>
    </citation>
    <scope>NUCLEOTIDE SEQUENCE [LARGE SCALE GENOMIC DNA]</scope>
    <source>
        <strain evidence="3 4">DSM 12503</strain>
    </source>
</reference>
<dbReference type="Pfam" id="PF21522">
    <property type="entry name" value="MreB-like_C"/>
    <property type="match status" value="1"/>
</dbReference>
<dbReference type="STRING" id="1121345.SAMN02745217_04643"/>
<keyword evidence="4" id="KW-1185">Reference proteome</keyword>